<keyword evidence="1" id="KW-0436">Ligase</keyword>
<evidence type="ECO:0000256" key="5">
    <source>
        <dbReference type="ARBA" id="ARBA00022842"/>
    </source>
</evidence>
<evidence type="ECO:0000313" key="8">
    <source>
        <dbReference type="Proteomes" id="UP001164653"/>
    </source>
</evidence>
<dbReference type="SUPFAM" id="SSF56059">
    <property type="entry name" value="Glutathione synthetase ATP-binding domain-like"/>
    <property type="match status" value="1"/>
</dbReference>
<dbReference type="SUPFAM" id="SSF52440">
    <property type="entry name" value="PreATP-grasp domain"/>
    <property type="match status" value="1"/>
</dbReference>
<evidence type="ECO:0000259" key="6">
    <source>
        <dbReference type="Pfam" id="PF03738"/>
    </source>
</evidence>
<reference evidence="7" key="1">
    <citation type="submission" date="2022-11" db="EMBL/GenBank/DDBJ databases">
        <title>Dyadobacter pollutisoli sp. nov., isolated from plastic dumped soil.</title>
        <authorList>
            <person name="Kim J.M."/>
            <person name="Kim K.R."/>
            <person name="Lee J.K."/>
            <person name="Hao L."/>
            <person name="Jeon C.O."/>
        </authorList>
    </citation>
    <scope>NUCLEOTIDE SEQUENCE</scope>
    <source>
        <strain evidence="7">U1</strain>
    </source>
</reference>
<keyword evidence="2" id="KW-0479">Metal-binding</keyword>
<name>A0A9E8N7Y3_9BACT</name>
<sequence>MVKLKSLAEHPGHVLKNTGWEWMLGTDTTDYVVSDMVVISETQASLYYEAANTLYDMLVEAGQYAIDHDLFKEMGIPENLIELIKLSWEDDRQAHLYGRFDLAGGIDDEPVKLIEFNADTATCIPETAVVQWAHLRMNDLDDSSQFNTVYETLVSQFQYIKEINADLNPSILFSTMRGSAEDDTNVAVLTEAAKDAGFDTDFAFVDDVEFSNNEGIFMQDPVTGNFTRFDFWFKLVPWEYIGDDEPELGAVLTDIVKSRKAVILNPAYTLLFQSKYILKILWDLYPYHPLLLQTERYAIPHKKSVSKVLFGREGANVSILEKGGEVSESVEGEYENQRRIYQEYQTFPTDTAGNSYQAGVFFVGEACGLGFRRGGKILDNTAQFVGHVVE</sequence>
<organism evidence="7 8">
    <name type="scientific">Dyadobacter pollutisoli</name>
    <dbReference type="NCBI Taxonomy" id="2910158"/>
    <lineage>
        <taxon>Bacteria</taxon>
        <taxon>Pseudomonadati</taxon>
        <taxon>Bacteroidota</taxon>
        <taxon>Cytophagia</taxon>
        <taxon>Cytophagales</taxon>
        <taxon>Spirosomataceae</taxon>
        <taxon>Dyadobacter</taxon>
    </lineage>
</organism>
<accession>A0A9E8N7Y3</accession>
<evidence type="ECO:0000256" key="2">
    <source>
        <dbReference type="ARBA" id="ARBA00022723"/>
    </source>
</evidence>
<dbReference type="RefSeq" id="WP_244823770.1">
    <property type="nucleotide sequence ID" value="NZ_CP112998.1"/>
</dbReference>
<evidence type="ECO:0000256" key="3">
    <source>
        <dbReference type="ARBA" id="ARBA00022741"/>
    </source>
</evidence>
<dbReference type="Gene3D" id="3.30.1490.330">
    <property type="match status" value="1"/>
</dbReference>
<keyword evidence="3" id="KW-0547">Nucleotide-binding</keyword>
<evidence type="ECO:0000256" key="1">
    <source>
        <dbReference type="ARBA" id="ARBA00022598"/>
    </source>
</evidence>
<protein>
    <submittedName>
        <fullName evidence="7">Glutathionylspermidine synthase family protein</fullName>
    </submittedName>
</protein>
<dbReference type="EMBL" id="CP112998">
    <property type="protein sequence ID" value="WAC10177.1"/>
    <property type="molecule type" value="Genomic_DNA"/>
</dbReference>
<feature type="domain" description="Glutathionylspermidine synthase pre-ATP-grasp-like" evidence="6">
    <location>
        <begin position="15"/>
        <end position="389"/>
    </location>
</feature>
<dbReference type="Pfam" id="PF03738">
    <property type="entry name" value="GSP_synth"/>
    <property type="match status" value="1"/>
</dbReference>
<keyword evidence="4" id="KW-0067">ATP-binding</keyword>
<dbReference type="KEGG" id="dpf:ON006_20740"/>
<keyword evidence="5" id="KW-0460">Magnesium</keyword>
<dbReference type="InterPro" id="IPR005494">
    <property type="entry name" value="GSPS_pre-ATP-grasp-like_dom"/>
</dbReference>
<dbReference type="GO" id="GO:0005524">
    <property type="term" value="F:ATP binding"/>
    <property type="evidence" value="ECO:0007669"/>
    <property type="project" value="UniProtKB-KW"/>
</dbReference>
<dbReference type="GO" id="GO:0046872">
    <property type="term" value="F:metal ion binding"/>
    <property type="evidence" value="ECO:0007669"/>
    <property type="project" value="UniProtKB-KW"/>
</dbReference>
<dbReference type="Proteomes" id="UP001164653">
    <property type="component" value="Chromosome"/>
</dbReference>
<dbReference type="AlphaFoldDB" id="A0A9E8N7Y3"/>
<gene>
    <name evidence="7" type="ORF">ON006_20740</name>
</gene>
<evidence type="ECO:0000256" key="4">
    <source>
        <dbReference type="ARBA" id="ARBA00022840"/>
    </source>
</evidence>
<keyword evidence="8" id="KW-1185">Reference proteome</keyword>
<dbReference type="GO" id="GO:0016874">
    <property type="term" value="F:ligase activity"/>
    <property type="evidence" value="ECO:0007669"/>
    <property type="project" value="UniProtKB-KW"/>
</dbReference>
<proteinExistence type="predicted"/>
<evidence type="ECO:0000313" key="7">
    <source>
        <dbReference type="EMBL" id="WAC10177.1"/>
    </source>
</evidence>
<dbReference type="InterPro" id="IPR016185">
    <property type="entry name" value="PreATP-grasp_dom_sf"/>
</dbReference>